<keyword evidence="1" id="KW-0368">Histidine biosynthesis</keyword>
<keyword evidence="4" id="KW-0808">Transferase</keyword>
<proteinExistence type="predicted"/>
<feature type="binding site" evidence="2">
    <location>
        <position position="96"/>
    </location>
    <ligand>
        <name>L-histidine</name>
        <dbReference type="ChEBI" id="CHEBI:57595"/>
    </ligand>
</feature>
<reference evidence="4 5" key="1">
    <citation type="submission" date="2020-10" db="EMBL/GenBank/DDBJ databases">
        <title>Blautia liquoris sp.nov., isolated from the mud in a fermentation cellar used for the production of Chinese strong-flavoured liquor.</title>
        <authorList>
            <person name="Lu L."/>
        </authorList>
    </citation>
    <scope>NUCLEOTIDE SEQUENCE [LARGE SCALE GENOMIC DNA]</scope>
    <source>
        <strain evidence="4 5">LZLJ-3</strain>
    </source>
</reference>
<evidence type="ECO:0000256" key="1">
    <source>
        <dbReference type="ARBA" id="ARBA00023102"/>
    </source>
</evidence>
<dbReference type="Pfam" id="PF13393">
    <property type="entry name" value="tRNA-synt_His"/>
    <property type="match status" value="1"/>
</dbReference>
<evidence type="ECO:0000313" key="4">
    <source>
        <dbReference type="EMBL" id="QOV19874.1"/>
    </source>
</evidence>
<dbReference type="InterPro" id="IPR045864">
    <property type="entry name" value="aa-tRNA-synth_II/BPL/LPL"/>
</dbReference>
<feature type="binding site" evidence="2">
    <location>
        <position position="109"/>
    </location>
    <ligand>
        <name>L-histidine</name>
        <dbReference type="ChEBI" id="CHEBI:57595"/>
    </ligand>
</feature>
<dbReference type="GO" id="GO:0016757">
    <property type="term" value="F:glycosyltransferase activity"/>
    <property type="evidence" value="ECO:0007669"/>
    <property type="project" value="UniProtKB-KW"/>
</dbReference>
<dbReference type="InterPro" id="IPR004516">
    <property type="entry name" value="HisRS/HisZ"/>
</dbReference>
<evidence type="ECO:0000313" key="5">
    <source>
        <dbReference type="Proteomes" id="UP000593601"/>
    </source>
</evidence>
<dbReference type="GO" id="GO:0006427">
    <property type="term" value="P:histidyl-tRNA aminoacylation"/>
    <property type="evidence" value="ECO:0007669"/>
    <property type="project" value="TreeGrafter"/>
</dbReference>
<dbReference type="PANTHER" id="PTHR43707:SF6">
    <property type="entry name" value="ATP PHOSPHORIBOSYLTRANSFERASE REGULATORY SUBUNIT"/>
    <property type="match status" value="1"/>
</dbReference>
<protein>
    <submittedName>
        <fullName evidence="4">ATP phosphoribosyltransferase regulatory subunit</fullName>
    </submittedName>
</protein>
<dbReference type="GO" id="GO:0140096">
    <property type="term" value="F:catalytic activity, acting on a protein"/>
    <property type="evidence" value="ECO:0007669"/>
    <property type="project" value="UniProtKB-ARBA"/>
</dbReference>
<evidence type="ECO:0000256" key="2">
    <source>
        <dbReference type="PIRSR" id="PIRSR001549-1"/>
    </source>
</evidence>
<dbReference type="Gene3D" id="3.30.930.10">
    <property type="entry name" value="Bira Bifunctional Protein, Domain 2"/>
    <property type="match status" value="1"/>
</dbReference>
<feature type="domain" description="Class II Histidinyl-tRNA synthetase (HisRS)-like catalytic core" evidence="3">
    <location>
        <begin position="5"/>
        <end position="304"/>
    </location>
</feature>
<dbReference type="GO" id="GO:0000105">
    <property type="term" value="P:L-histidine biosynthetic process"/>
    <property type="evidence" value="ECO:0007669"/>
    <property type="project" value="UniProtKB-KW"/>
</dbReference>
<keyword evidence="1" id="KW-0028">Amino-acid biosynthesis</keyword>
<dbReference type="GO" id="GO:0005737">
    <property type="term" value="C:cytoplasm"/>
    <property type="evidence" value="ECO:0007669"/>
    <property type="project" value="InterPro"/>
</dbReference>
<dbReference type="RefSeq" id="WP_193736194.1">
    <property type="nucleotide sequence ID" value="NZ_CP063304.1"/>
</dbReference>
<dbReference type="SUPFAM" id="SSF55681">
    <property type="entry name" value="Class II aaRS and biotin synthetases"/>
    <property type="match status" value="1"/>
</dbReference>
<sequence>MEVFKETLKKDEQVSSKLRSVYEQFGYKKYKMGGFEEYSLYLENRDFLPSDQIIAFPNAQGKMMALKPDVTLSIIKNTKARRGQTDKLYYMENVFRHSKDSHEYQEISQMGLELIGDVGTYETWEILELALESLAAIESEFILDISHMGFVTGLLDNMSIDRSVREELLACIRSRNLHDLRAICKREEISRENCEKLEAMVMTDGDAYQMLKKAEELVENESMSSALEELKKLMEIASIHPFSNHIHIDFSIVNQIDYYNGIVFQGFTKHLPQNVLFGGRYDHLLEKFEKDAGGIGFALYLNDLNRVYPVKQEYDVDILLLYDEAADFKTLSKTVCEMVNAGYRVRTERSIPEDCRFQKLVNYREESEAEHA</sequence>
<accession>A0A7M2RIQ5</accession>
<gene>
    <name evidence="4" type="ORF">INP51_02570</name>
</gene>
<keyword evidence="5" id="KW-1185">Reference proteome</keyword>
<dbReference type="InterPro" id="IPR041715">
    <property type="entry name" value="HisRS-like_core"/>
</dbReference>
<feature type="binding site" evidence="2">
    <location>
        <begin position="258"/>
        <end position="259"/>
    </location>
    <ligand>
        <name>L-histidine</name>
        <dbReference type="ChEBI" id="CHEBI:57595"/>
    </ligand>
</feature>
<feature type="binding site" evidence="2">
    <location>
        <begin position="69"/>
        <end position="71"/>
    </location>
    <ligand>
        <name>L-histidine</name>
        <dbReference type="ChEBI" id="CHEBI:57595"/>
    </ligand>
</feature>
<feature type="binding site" evidence="2">
    <location>
        <position position="113"/>
    </location>
    <ligand>
        <name>L-histidine</name>
        <dbReference type="ChEBI" id="CHEBI:57595"/>
    </ligand>
</feature>
<organism evidence="4 5">
    <name type="scientific">Blautia liquoris</name>
    <dbReference type="NCBI Taxonomy" id="2779518"/>
    <lineage>
        <taxon>Bacteria</taxon>
        <taxon>Bacillati</taxon>
        <taxon>Bacillota</taxon>
        <taxon>Clostridia</taxon>
        <taxon>Lachnospirales</taxon>
        <taxon>Lachnospiraceae</taxon>
        <taxon>Blautia</taxon>
    </lineage>
</organism>
<dbReference type="KEGG" id="bliq:INP51_02570"/>
<dbReference type="GO" id="GO:0004821">
    <property type="term" value="F:histidine-tRNA ligase activity"/>
    <property type="evidence" value="ECO:0007669"/>
    <property type="project" value="TreeGrafter"/>
</dbReference>
<name>A0A7M2RIQ5_9FIRM</name>
<dbReference type="AlphaFoldDB" id="A0A7M2RIQ5"/>
<dbReference type="Proteomes" id="UP000593601">
    <property type="component" value="Chromosome"/>
</dbReference>
<dbReference type="PANTHER" id="PTHR43707">
    <property type="entry name" value="HISTIDYL-TRNA SYNTHETASE"/>
    <property type="match status" value="1"/>
</dbReference>
<keyword evidence="4" id="KW-0328">Glycosyltransferase</keyword>
<evidence type="ECO:0000259" key="3">
    <source>
        <dbReference type="Pfam" id="PF13393"/>
    </source>
</evidence>
<dbReference type="PIRSF" id="PIRSF001549">
    <property type="entry name" value="His-tRNA_synth"/>
    <property type="match status" value="1"/>
</dbReference>
<dbReference type="EMBL" id="CP063304">
    <property type="protein sequence ID" value="QOV19874.1"/>
    <property type="molecule type" value="Genomic_DNA"/>
</dbReference>